<gene>
    <name evidence="3" type="ORF">AAA081_06265</name>
</gene>
<dbReference type="EMBL" id="JBBNPS010000016">
    <property type="protein sequence ID" value="MEQ3353893.1"/>
    <property type="molecule type" value="Genomic_DNA"/>
</dbReference>
<dbReference type="Pfam" id="PF01381">
    <property type="entry name" value="HTH_3"/>
    <property type="match status" value="1"/>
</dbReference>
<evidence type="ECO:0000259" key="2">
    <source>
        <dbReference type="PROSITE" id="PS50943"/>
    </source>
</evidence>
<reference evidence="3 4" key="1">
    <citation type="submission" date="2024-04" db="EMBL/GenBank/DDBJ databases">
        <title>Human intestinal bacterial collection.</title>
        <authorList>
            <person name="Pauvert C."/>
            <person name="Hitch T.C.A."/>
            <person name="Clavel T."/>
        </authorList>
    </citation>
    <scope>NUCLEOTIDE SEQUENCE [LARGE SCALE GENOMIC DNA]</scope>
    <source>
        <strain evidence="3 4">CLA-SR-H026</strain>
    </source>
</reference>
<organism evidence="3 4">
    <name type="scientific">Aedoeadaptatus acetigenes</name>
    <dbReference type="NCBI Taxonomy" id="2981723"/>
    <lineage>
        <taxon>Bacteria</taxon>
        <taxon>Bacillati</taxon>
        <taxon>Bacillota</taxon>
        <taxon>Tissierellia</taxon>
        <taxon>Tissierellales</taxon>
        <taxon>Peptoniphilaceae</taxon>
        <taxon>Aedoeadaptatus</taxon>
    </lineage>
</organism>
<dbReference type="SMART" id="SM00530">
    <property type="entry name" value="HTH_XRE"/>
    <property type="match status" value="1"/>
</dbReference>
<dbReference type="Proteomes" id="UP001481872">
    <property type="component" value="Unassembled WGS sequence"/>
</dbReference>
<dbReference type="SUPFAM" id="SSF47413">
    <property type="entry name" value="lambda repressor-like DNA-binding domains"/>
    <property type="match status" value="1"/>
</dbReference>
<protein>
    <submittedName>
        <fullName evidence="3">Helix-turn-helix transcriptional regulator</fullName>
    </submittedName>
</protein>
<keyword evidence="1" id="KW-0238">DNA-binding</keyword>
<proteinExistence type="predicted"/>
<comment type="caution">
    <text evidence="3">The sequence shown here is derived from an EMBL/GenBank/DDBJ whole genome shotgun (WGS) entry which is preliminary data.</text>
</comment>
<feature type="domain" description="HTH cro/C1-type" evidence="2">
    <location>
        <begin position="7"/>
        <end position="62"/>
    </location>
</feature>
<evidence type="ECO:0000313" key="4">
    <source>
        <dbReference type="Proteomes" id="UP001481872"/>
    </source>
</evidence>
<name>A0ABV1J6S0_9FIRM</name>
<dbReference type="PROSITE" id="PS50943">
    <property type="entry name" value="HTH_CROC1"/>
    <property type="match status" value="1"/>
</dbReference>
<dbReference type="PANTHER" id="PTHR46558">
    <property type="entry name" value="TRACRIPTIONAL REGULATORY PROTEIN-RELATED-RELATED"/>
    <property type="match status" value="1"/>
</dbReference>
<dbReference type="PANTHER" id="PTHR46558:SF15">
    <property type="entry name" value="HELIX-TURN-HELIX DOMAIN PROTEIN"/>
    <property type="match status" value="1"/>
</dbReference>
<keyword evidence="4" id="KW-1185">Reference proteome</keyword>
<dbReference type="InterPro" id="IPR010982">
    <property type="entry name" value="Lambda_DNA-bd_dom_sf"/>
</dbReference>
<dbReference type="RefSeq" id="WP_349054177.1">
    <property type="nucleotide sequence ID" value="NZ_JBBNPS010000016.1"/>
</dbReference>
<evidence type="ECO:0000256" key="1">
    <source>
        <dbReference type="ARBA" id="ARBA00023125"/>
    </source>
</evidence>
<sequence>MTFAEKVKTLRTEKGWIQQELADALGVSVRTVKNYESGDSYPKNRLIYKKMARIFDVDMNDLLHEDEEFSMPEKEDEAYDDYKILRQSLNGIKKALASEKIGQRDKDILMKKIWDLYWKNKDKSDV</sequence>
<dbReference type="InterPro" id="IPR001387">
    <property type="entry name" value="Cro/C1-type_HTH"/>
</dbReference>
<evidence type="ECO:0000313" key="3">
    <source>
        <dbReference type="EMBL" id="MEQ3353893.1"/>
    </source>
</evidence>
<dbReference type="CDD" id="cd00093">
    <property type="entry name" value="HTH_XRE"/>
    <property type="match status" value="1"/>
</dbReference>
<accession>A0ABV1J6S0</accession>
<dbReference type="Gene3D" id="1.10.260.40">
    <property type="entry name" value="lambda repressor-like DNA-binding domains"/>
    <property type="match status" value="1"/>
</dbReference>